<dbReference type="GO" id="GO:0008865">
    <property type="term" value="F:fructokinase activity"/>
    <property type="evidence" value="ECO:0007669"/>
    <property type="project" value="UniProtKB-EC"/>
</dbReference>
<keyword evidence="13" id="KW-1185">Reference proteome</keyword>
<dbReference type="EMBL" id="JAYMYQ010000004">
    <property type="protein sequence ID" value="KAK7340152.1"/>
    <property type="molecule type" value="Genomic_DNA"/>
</dbReference>
<evidence type="ECO:0000256" key="5">
    <source>
        <dbReference type="ARBA" id="ARBA00022777"/>
    </source>
</evidence>
<evidence type="ECO:0000313" key="12">
    <source>
        <dbReference type="EMBL" id="KAK7340152.1"/>
    </source>
</evidence>
<comment type="catalytic activity">
    <reaction evidence="10">
        <text>D-fructose + ATP = D-fructose 6-phosphate + ADP + H(+)</text>
        <dbReference type="Rhea" id="RHEA:16125"/>
        <dbReference type="ChEBI" id="CHEBI:15378"/>
        <dbReference type="ChEBI" id="CHEBI:30616"/>
        <dbReference type="ChEBI" id="CHEBI:37721"/>
        <dbReference type="ChEBI" id="CHEBI:61527"/>
        <dbReference type="ChEBI" id="CHEBI:456216"/>
        <dbReference type="EC" id="2.7.1.4"/>
    </reaction>
</comment>
<evidence type="ECO:0000259" key="11">
    <source>
        <dbReference type="Pfam" id="PF00294"/>
    </source>
</evidence>
<proteinExistence type="inferred from homology"/>
<dbReference type="EC" id="2.7.1.4" evidence="9"/>
<keyword evidence="4" id="KW-0547">Nucleotide-binding</keyword>
<dbReference type="Gene3D" id="3.40.1190.20">
    <property type="match status" value="1"/>
</dbReference>
<dbReference type="GO" id="GO:0005829">
    <property type="term" value="C:cytosol"/>
    <property type="evidence" value="ECO:0007669"/>
    <property type="project" value="TreeGrafter"/>
</dbReference>
<keyword evidence="3" id="KW-0808">Transferase</keyword>
<evidence type="ECO:0000256" key="9">
    <source>
        <dbReference type="ARBA" id="ARBA00038887"/>
    </source>
</evidence>
<evidence type="ECO:0000256" key="4">
    <source>
        <dbReference type="ARBA" id="ARBA00022741"/>
    </source>
</evidence>
<evidence type="ECO:0000256" key="10">
    <source>
        <dbReference type="ARBA" id="ARBA00048451"/>
    </source>
</evidence>
<protein>
    <recommendedName>
        <fullName evidence="9">fructokinase</fullName>
        <ecNumber evidence="9">2.7.1.4</ecNumber>
    </recommendedName>
</protein>
<evidence type="ECO:0000313" key="13">
    <source>
        <dbReference type="Proteomes" id="UP001367508"/>
    </source>
</evidence>
<dbReference type="PROSITE" id="PS00584">
    <property type="entry name" value="PFKB_KINASES_2"/>
    <property type="match status" value="1"/>
</dbReference>
<dbReference type="InterPro" id="IPR002173">
    <property type="entry name" value="Carboh/pur_kinase_PfkB_CS"/>
</dbReference>
<keyword evidence="7" id="KW-0119">Carbohydrate metabolism</keyword>
<dbReference type="CDD" id="cd01167">
    <property type="entry name" value="bac_FRK"/>
    <property type="match status" value="1"/>
</dbReference>
<evidence type="ECO:0000256" key="2">
    <source>
        <dbReference type="ARBA" id="ARBA00010688"/>
    </source>
</evidence>
<sequence>MTGCCFFPVTFERSRSRRGSFKLVRSSSSGSSKRGVNSRKGYDKGPLVVCFGEMTINLVPTVLGVSLADSHAFKKFPSGATANVAIGISRLGCSSAFIGKVGKDEFGYLLSDILKQNGVDNSGLLFDAHARTALAFYSLKSDGQPQFMFYRNPSADVVLLPEEIDMDLIKKATIFHYGSVSLIKEPCRSAHLAAMNAAKVSGCILSYSPTLQLPLWSSAEAAREGVMSIWNYADIIKVSVDEIGILTEGENPYDDKMIMKKLYHYNLKLLLVTDGARGCRYYTKDFKGWVAGFDVEEVDPTGAGDSFVGGLLSIVATHKLIYKDEKRLREALDFANACGAFTVTGRGAIPSLPTKDAVLRVLFSY</sequence>
<dbReference type="PANTHER" id="PTHR43085">
    <property type="entry name" value="HEXOKINASE FAMILY MEMBER"/>
    <property type="match status" value="1"/>
</dbReference>
<evidence type="ECO:0000256" key="1">
    <source>
        <dbReference type="ARBA" id="ARBA00004727"/>
    </source>
</evidence>
<feature type="domain" description="Carbohydrate kinase PfkB" evidence="11">
    <location>
        <begin position="47"/>
        <end position="354"/>
    </location>
</feature>
<comment type="similarity">
    <text evidence="2">Belongs to the carbohydrate kinase PfkB family.</text>
</comment>
<dbReference type="GO" id="GO:0006000">
    <property type="term" value="P:fructose metabolic process"/>
    <property type="evidence" value="ECO:0007669"/>
    <property type="project" value="TreeGrafter"/>
</dbReference>
<dbReference type="InterPro" id="IPR011611">
    <property type="entry name" value="PfkB_dom"/>
</dbReference>
<dbReference type="AlphaFoldDB" id="A0AAN9LQ62"/>
<evidence type="ECO:0000256" key="6">
    <source>
        <dbReference type="ARBA" id="ARBA00022840"/>
    </source>
</evidence>
<name>A0AAN9LQ62_CANGL</name>
<comment type="pathway">
    <text evidence="1">Glycan biosynthesis; starch biosynthesis.</text>
</comment>
<gene>
    <name evidence="12" type="ORF">VNO77_20846</name>
</gene>
<dbReference type="GO" id="GO:0005524">
    <property type="term" value="F:ATP binding"/>
    <property type="evidence" value="ECO:0007669"/>
    <property type="project" value="UniProtKB-KW"/>
</dbReference>
<comment type="function">
    <text evidence="8">May play an important role in maintaining the flux of carbon towards starch formation.</text>
</comment>
<evidence type="ECO:0000256" key="3">
    <source>
        <dbReference type="ARBA" id="ARBA00022679"/>
    </source>
</evidence>
<organism evidence="12 13">
    <name type="scientific">Canavalia gladiata</name>
    <name type="common">Sword bean</name>
    <name type="synonym">Dolichos gladiatus</name>
    <dbReference type="NCBI Taxonomy" id="3824"/>
    <lineage>
        <taxon>Eukaryota</taxon>
        <taxon>Viridiplantae</taxon>
        <taxon>Streptophyta</taxon>
        <taxon>Embryophyta</taxon>
        <taxon>Tracheophyta</taxon>
        <taxon>Spermatophyta</taxon>
        <taxon>Magnoliopsida</taxon>
        <taxon>eudicotyledons</taxon>
        <taxon>Gunneridae</taxon>
        <taxon>Pentapetalae</taxon>
        <taxon>rosids</taxon>
        <taxon>fabids</taxon>
        <taxon>Fabales</taxon>
        <taxon>Fabaceae</taxon>
        <taxon>Papilionoideae</taxon>
        <taxon>50 kb inversion clade</taxon>
        <taxon>NPAAA clade</taxon>
        <taxon>indigoferoid/millettioid clade</taxon>
        <taxon>Phaseoleae</taxon>
        <taxon>Canavalia</taxon>
    </lineage>
</organism>
<accession>A0AAN9LQ62</accession>
<keyword evidence="5" id="KW-0418">Kinase</keyword>
<dbReference type="InterPro" id="IPR029056">
    <property type="entry name" value="Ribokinase-like"/>
</dbReference>
<evidence type="ECO:0000256" key="7">
    <source>
        <dbReference type="ARBA" id="ARBA00023277"/>
    </source>
</evidence>
<evidence type="ECO:0000256" key="8">
    <source>
        <dbReference type="ARBA" id="ARBA00037195"/>
    </source>
</evidence>
<dbReference type="Pfam" id="PF00294">
    <property type="entry name" value="PfkB"/>
    <property type="match status" value="1"/>
</dbReference>
<reference evidence="12 13" key="1">
    <citation type="submission" date="2024-01" db="EMBL/GenBank/DDBJ databases">
        <title>The genomes of 5 underutilized Papilionoideae crops provide insights into root nodulation and disease resistanc.</title>
        <authorList>
            <person name="Jiang F."/>
        </authorList>
    </citation>
    <scope>NUCLEOTIDE SEQUENCE [LARGE SCALE GENOMIC DNA]</scope>
    <source>
        <strain evidence="12">LVBAO_FW01</strain>
        <tissue evidence="12">Leaves</tissue>
    </source>
</reference>
<comment type="caution">
    <text evidence="12">The sequence shown here is derived from an EMBL/GenBank/DDBJ whole genome shotgun (WGS) entry which is preliminary data.</text>
</comment>
<keyword evidence="6" id="KW-0067">ATP-binding</keyword>
<dbReference type="FunFam" id="3.40.1190.20:FF:000005">
    <property type="entry name" value="Probable fructokinase-2"/>
    <property type="match status" value="1"/>
</dbReference>
<dbReference type="Proteomes" id="UP001367508">
    <property type="component" value="Unassembled WGS sequence"/>
</dbReference>
<dbReference type="PANTHER" id="PTHR43085:SF60">
    <property type="entry name" value="PFKB FAMILY CARBOHYDRATE KINASE"/>
    <property type="match status" value="1"/>
</dbReference>
<dbReference type="InterPro" id="IPR050306">
    <property type="entry name" value="PfkB_Carbo_kinase"/>
</dbReference>
<dbReference type="SUPFAM" id="SSF53613">
    <property type="entry name" value="Ribokinase-like"/>
    <property type="match status" value="1"/>
</dbReference>